<protein>
    <recommendedName>
        <fullName evidence="4">5-methylthioadenosine/S-adenosylhomocysteine deaminase</fullName>
        <shortName evidence="4">MTA/SAH deaminase</shortName>
        <ecNumber evidence="4">3.5.4.28</ecNumber>
        <ecNumber evidence="4">3.5.4.31</ecNumber>
    </recommendedName>
</protein>
<dbReference type="SUPFAM" id="SSF51338">
    <property type="entry name" value="Composite domain of metallo-dependent hydrolases"/>
    <property type="match status" value="1"/>
</dbReference>
<feature type="binding site" evidence="4">
    <location>
        <position position="119"/>
    </location>
    <ligand>
        <name>substrate</name>
    </ligand>
</feature>
<dbReference type="GO" id="GO:0090614">
    <property type="term" value="F:5'-methylthioadenosine deaminase activity"/>
    <property type="evidence" value="ECO:0007669"/>
    <property type="project" value="UniProtKB-UniRule"/>
</dbReference>
<dbReference type="InterPro" id="IPR023512">
    <property type="entry name" value="Deaminase_MtaD/DadD"/>
</dbReference>
<accession>S7V2W4</accession>
<name>S7V2W4_DESML</name>
<feature type="binding site" evidence="4">
    <location>
        <position position="328"/>
    </location>
    <ligand>
        <name>Zn(2+)</name>
        <dbReference type="ChEBI" id="CHEBI:29105"/>
    </ligand>
</feature>
<dbReference type="HAMAP" id="MF_01281">
    <property type="entry name" value="MTA_SAH_deamin"/>
    <property type="match status" value="1"/>
</dbReference>
<reference evidence="6 7" key="1">
    <citation type="journal article" date="2013" name="Genome Announc.">
        <title>Draft genome sequences for three mercury-methylating, sulfate-reducing bacteria.</title>
        <authorList>
            <person name="Brown S.D."/>
            <person name="Hurt R.A.Jr."/>
            <person name="Gilmour C.C."/>
            <person name="Elias D.A."/>
        </authorList>
    </citation>
    <scope>NUCLEOTIDE SEQUENCE [LARGE SCALE GENOMIC DNA]</scope>
    <source>
        <strain evidence="6 7">DSM 2059</strain>
    </source>
</reference>
<evidence type="ECO:0000256" key="4">
    <source>
        <dbReference type="HAMAP-Rule" id="MF_01281"/>
    </source>
</evidence>
<keyword evidence="7" id="KW-1185">Reference proteome</keyword>
<dbReference type="CDD" id="cd01298">
    <property type="entry name" value="ATZ_TRZ_like"/>
    <property type="match status" value="1"/>
</dbReference>
<proteinExistence type="inferred from homology"/>
<dbReference type="PANTHER" id="PTHR43794:SF11">
    <property type="entry name" value="AMIDOHYDROLASE-RELATED DOMAIN-CONTAINING PROTEIN"/>
    <property type="match status" value="1"/>
</dbReference>
<feature type="binding site" evidence="4">
    <location>
        <position position="240"/>
    </location>
    <ligand>
        <name>Zn(2+)</name>
        <dbReference type="ChEBI" id="CHEBI:29105"/>
    </ligand>
</feature>
<feature type="binding site" evidence="4">
    <location>
        <position position="213"/>
    </location>
    <ligand>
        <name>substrate</name>
    </ligand>
</feature>
<dbReference type="GO" id="GO:0046872">
    <property type="term" value="F:metal ion binding"/>
    <property type="evidence" value="ECO:0007669"/>
    <property type="project" value="UniProtKB-KW"/>
</dbReference>
<dbReference type="eggNOG" id="COG0402">
    <property type="taxonomic scope" value="Bacteria"/>
</dbReference>
<dbReference type="EC" id="3.5.4.28" evidence="4"/>
<comment type="function">
    <text evidence="4">Catalyzes the deamination of 5-methylthioadenosine and S-adenosyl-L-homocysteine into 5-methylthioinosine and S-inosyl-L-homocysteine, respectively. Is also able to deaminate adenosine.</text>
</comment>
<dbReference type="GO" id="GO:0050270">
    <property type="term" value="F:S-adenosylhomocysteine deaminase activity"/>
    <property type="evidence" value="ECO:0007669"/>
    <property type="project" value="UniProtKB-UniRule"/>
</dbReference>
<dbReference type="Gene3D" id="2.30.40.10">
    <property type="entry name" value="Urease, subunit C, domain 1"/>
    <property type="match status" value="1"/>
</dbReference>
<keyword evidence="2 4" id="KW-0378">Hydrolase</keyword>
<gene>
    <name evidence="4" type="primary">mtaD</name>
    <name evidence="6" type="ORF">dsmv_2322</name>
</gene>
<keyword evidence="1 4" id="KW-0479">Metal-binding</keyword>
<comment type="caution">
    <text evidence="6">The sequence shown here is derived from an EMBL/GenBank/DDBJ whole genome shotgun (WGS) entry which is preliminary data.</text>
</comment>
<comment type="caution">
    <text evidence="4">Lacks conserved residue(s) required for the propagation of feature annotation.</text>
</comment>
<comment type="similarity">
    <text evidence="4">Belongs to the metallo-dependent hydrolases superfamily. MTA/SAH deaminase family.</text>
</comment>
<feature type="binding site" evidence="4">
    <location>
        <position position="243"/>
    </location>
    <ligand>
        <name>substrate</name>
    </ligand>
</feature>
<dbReference type="PATRIC" id="fig|1121405.3.peg.1894"/>
<feature type="binding site" evidence="4">
    <location>
        <position position="90"/>
    </location>
    <ligand>
        <name>Zn(2+)</name>
        <dbReference type="ChEBI" id="CHEBI:29105"/>
    </ligand>
</feature>
<evidence type="ECO:0000256" key="2">
    <source>
        <dbReference type="ARBA" id="ARBA00022801"/>
    </source>
</evidence>
<dbReference type="SUPFAM" id="SSF51556">
    <property type="entry name" value="Metallo-dependent hydrolases"/>
    <property type="match status" value="1"/>
</dbReference>
<evidence type="ECO:0000259" key="5">
    <source>
        <dbReference type="Pfam" id="PF01979"/>
    </source>
</evidence>
<dbReference type="InterPro" id="IPR011059">
    <property type="entry name" value="Metal-dep_hydrolase_composite"/>
</dbReference>
<dbReference type="PANTHER" id="PTHR43794">
    <property type="entry name" value="AMINOHYDROLASE SSNA-RELATED"/>
    <property type="match status" value="1"/>
</dbReference>
<comment type="cofactor">
    <cofactor evidence="4">
        <name>Zn(2+)</name>
        <dbReference type="ChEBI" id="CHEBI:29105"/>
    </cofactor>
    <text evidence="4">Binds 1 zinc ion per subunit.</text>
</comment>
<dbReference type="AlphaFoldDB" id="S7V2W4"/>
<comment type="catalytic activity">
    <reaction evidence="4">
        <text>S-methyl-5'-thioadenosine + H2O + H(+) = S-methyl-5'-thioinosine + NH4(+)</text>
        <dbReference type="Rhea" id="RHEA:25025"/>
        <dbReference type="ChEBI" id="CHEBI:15377"/>
        <dbReference type="ChEBI" id="CHEBI:15378"/>
        <dbReference type="ChEBI" id="CHEBI:17509"/>
        <dbReference type="ChEBI" id="CHEBI:28938"/>
        <dbReference type="ChEBI" id="CHEBI:48595"/>
        <dbReference type="EC" id="3.5.4.31"/>
    </reaction>
</comment>
<feature type="binding site" evidence="4">
    <location>
        <position position="92"/>
    </location>
    <ligand>
        <name>Zn(2+)</name>
        <dbReference type="ChEBI" id="CHEBI:29105"/>
    </ligand>
</feature>
<dbReference type="EC" id="3.5.4.31" evidence="4"/>
<feature type="domain" description="Amidohydrolase-related" evidence="5">
    <location>
        <begin position="81"/>
        <end position="431"/>
    </location>
</feature>
<comment type="catalytic activity">
    <reaction evidence="4">
        <text>S-adenosyl-L-homocysteine + H2O + H(+) = S-inosyl-L-homocysteine + NH4(+)</text>
        <dbReference type="Rhea" id="RHEA:20716"/>
        <dbReference type="ChEBI" id="CHEBI:15377"/>
        <dbReference type="ChEBI" id="CHEBI:15378"/>
        <dbReference type="ChEBI" id="CHEBI:28938"/>
        <dbReference type="ChEBI" id="CHEBI:57856"/>
        <dbReference type="ChEBI" id="CHEBI:57985"/>
        <dbReference type="EC" id="3.5.4.28"/>
    </reaction>
</comment>
<evidence type="ECO:0000256" key="1">
    <source>
        <dbReference type="ARBA" id="ARBA00022723"/>
    </source>
</evidence>
<dbReference type="InterPro" id="IPR006680">
    <property type="entry name" value="Amidohydro-rel"/>
</dbReference>
<evidence type="ECO:0000313" key="6">
    <source>
        <dbReference type="EMBL" id="EPR40819.1"/>
    </source>
</evidence>
<dbReference type="InterPro" id="IPR032466">
    <property type="entry name" value="Metal_Hydrolase"/>
</dbReference>
<evidence type="ECO:0000313" key="7">
    <source>
        <dbReference type="Proteomes" id="UP000014977"/>
    </source>
</evidence>
<dbReference type="EMBL" id="ATHJ01000080">
    <property type="protein sequence ID" value="EPR40819.1"/>
    <property type="molecule type" value="Genomic_DNA"/>
</dbReference>
<organism evidence="6 7">
    <name type="scientific">Desulfococcus multivorans DSM 2059</name>
    <dbReference type="NCBI Taxonomy" id="1121405"/>
    <lineage>
        <taxon>Bacteria</taxon>
        <taxon>Pseudomonadati</taxon>
        <taxon>Thermodesulfobacteriota</taxon>
        <taxon>Desulfobacteria</taxon>
        <taxon>Desulfobacterales</taxon>
        <taxon>Desulfococcaceae</taxon>
        <taxon>Desulfococcus</taxon>
    </lineage>
</organism>
<sequence length="462" mass="49847">MLMRELIVTTLRLARRIFMASDTVFDLVIHNGTILTVNDDFDIVRQGTLCIQNGRIAAISVHEPGEQPPPAKATIDAGGGIVMPGLVNTHTHLPMSMFRGLADDRPLMEWLKETIFPAEAAHVHPETVFRATQLACAEMILSGTTTCCDGYFLENSVARAVQLSGMRAVLGQGVIDYPAPGVPDPARNIAHAARFVETWRNADPLITPAVFCHSPYTCSRETLTKAKALARSQGILFQIHAAETRTERDLFLREHGVTPIRYLDGLGLLDAGTLLVHAVWTDETDIRRISAGGAVISHNPESNMKLASGIAPVEKFLAAGIPVGLGTDGCASNNNLDLFQEMDTAAKLHKVNTLDPTVMDARTVIRMATAMGARAIGLGGVVGTLEIGSQADVIIIDTGKPHMTPLYHPASQIVYTAKASDVRTVVVAGKVIMADGRILTLDLAEILAEVRKIARRINKRQP</sequence>
<evidence type="ECO:0000256" key="3">
    <source>
        <dbReference type="ARBA" id="ARBA00022833"/>
    </source>
</evidence>
<dbReference type="Gene3D" id="3.20.20.140">
    <property type="entry name" value="Metal-dependent hydrolases"/>
    <property type="match status" value="1"/>
</dbReference>
<feature type="binding site" evidence="4">
    <location>
        <position position="328"/>
    </location>
    <ligand>
        <name>substrate</name>
    </ligand>
</feature>
<dbReference type="Pfam" id="PF01979">
    <property type="entry name" value="Amidohydro_1"/>
    <property type="match status" value="1"/>
</dbReference>
<dbReference type="Proteomes" id="UP000014977">
    <property type="component" value="Unassembled WGS sequence"/>
</dbReference>
<dbReference type="STRING" id="897.B2D07_00760"/>
<dbReference type="InterPro" id="IPR050287">
    <property type="entry name" value="MTA/SAH_deaminase"/>
</dbReference>
<dbReference type="FunFam" id="3.20.20.140:FF:000014">
    <property type="entry name" value="5-methylthioadenosine/S-adenosylhomocysteine deaminase"/>
    <property type="match status" value="1"/>
</dbReference>
<keyword evidence="3 4" id="KW-0862">Zinc</keyword>